<dbReference type="PANTHER" id="PTHR15141:SF76">
    <property type="entry name" value="TRANSCRIPTION ELONGATION FACTOR B POLYPEPTIDE 3"/>
    <property type="match status" value="1"/>
</dbReference>
<dbReference type="Gene3D" id="6.10.250.3180">
    <property type="match status" value="1"/>
</dbReference>
<feature type="compositionally biased region" description="Low complexity" evidence="2">
    <location>
        <begin position="322"/>
        <end position="359"/>
    </location>
</feature>
<evidence type="ECO:0000256" key="2">
    <source>
        <dbReference type="SAM" id="MobiDB-lite"/>
    </source>
</evidence>
<feature type="domain" description="F-box" evidence="3">
    <location>
        <begin position="72"/>
        <end position="116"/>
    </location>
</feature>
<feature type="compositionally biased region" description="Low complexity" evidence="2">
    <location>
        <begin position="432"/>
        <end position="445"/>
    </location>
</feature>
<gene>
    <name evidence="4" type="ORF">PSFLO_01799</name>
</gene>
<evidence type="ECO:0000313" key="4">
    <source>
        <dbReference type="EMBL" id="SPO36328.1"/>
    </source>
</evidence>
<proteinExistence type="predicted"/>
<feature type="region of interest" description="Disordered" evidence="2">
    <location>
        <begin position="185"/>
        <end position="207"/>
    </location>
</feature>
<dbReference type="OrthoDB" id="21513at2759"/>
<dbReference type="GO" id="GO:0070449">
    <property type="term" value="C:elongin complex"/>
    <property type="evidence" value="ECO:0007669"/>
    <property type="project" value="InterPro"/>
</dbReference>
<evidence type="ECO:0000259" key="3">
    <source>
        <dbReference type="PROSITE" id="PS50181"/>
    </source>
</evidence>
<organism evidence="4 5">
    <name type="scientific">Pseudozyma flocculosa</name>
    <dbReference type="NCBI Taxonomy" id="84751"/>
    <lineage>
        <taxon>Eukaryota</taxon>
        <taxon>Fungi</taxon>
        <taxon>Dikarya</taxon>
        <taxon>Basidiomycota</taxon>
        <taxon>Ustilaginomycotina</taxon>
        <taxon>Ustilaginomycetes</taxon>
        <taxon>Ustilaginales</taxon>
        <taxon>Ustilaginaceae</taxon>
        <taxon>Pseudozyma</taxon>
    </lineage>
</organism>
<dbReference type="GO" id="GO:0006368">
    <property type="term" value="P:transcription elongation by RNA polymerase II"/>
    <property type="evidence" value="ECO:0007669"/>
    <property type="project" value="InterPro"/>
</dbReference>
<accession>A0A5C3EVQ6</accession>
<sequence length="563" mass="59760">MKDWQRSPEPPSMMGTAVLERRHSGDSPDRTVVDAAAILPKLTARPLGGGRDAKLSLTNMCRKVVLRNLHAVQNLGDMPFRIAKDILEQCRVDQLITIEEASPHLLTDTDQIWKRNCLRDFVEVRKKYESDAKEPKSWRRVYFRKKGELEEQKAEAKQRIKDRYASHRAEKDAKKLVVSDRPLMKTRGTRRPGGGFATTTTPGTKGHSLIMKARSGSLAAARLTGGGKNAFRPTTVGRARAAGSQLQSSSPVAQRPMVAPKRVSGQSQRLKEAIEWNQKAVASDSEDANDEDRLGDTRATKRARIEPPRQAAATAPDASVLGRPSARSTAAASAAISSSPASSSSGSSSSTTTTTTTTIGKRRTIDFFGSSSRSSTSSPVKTSSSSVTAAVGTTTKASSIDSPSRGTKRPSPAVTVTTSKKARLAQPSAPTSSAGGASGDSSSDDASVRRLATRPSLGPRTDSSIAGAKRSATHDSSSSNSSSPLHSPPIGATTAKRQRLQGGRPPAIPPPAPVVRRTLPSTSTSTSRLPSSSSSSALPMVSAAAMSSIFMPRNRFTSQRPRS</sequence>
<evidence type="ECO:0000313" key="5">
    <source>
        <dbReference type="Proteomes" id="UP000323386"/>
    </source>
</evidence>
<reference evidence="4 5" key="1">
    <citation type="submission" date="2018-03" db="EMBL/GenBank/DDBJ databases">
        <authorList>
            <person name="Guldener U."/>
        </authorList>
    </citation>
    <scope>NUCLEOTIDE SEQUENCE [LARGE SCALE GENOMIC DNA]</scope>
    <source>
        <strain evidence="4 5">DAOM196992</strain>
    </source>
</reference>
<feature type="compositionally biased region" description="Low complexity" evidence="2">
    <location>
        <begin position="370"/>
        <end position="399"/>
    </location>
</feature>
<protein>
    <recommendedName>
        <fullName evidence="1">Elongin-A</fullName>
    </recommendedName>
</protein>
<dbReference type="InterPro" id="IPR001810">
    <property type="entry name" value="F-box_dom"/>
</dbReference>
<feature type="region of interest" description="Disordered" evidence="2">
    <location>
        <begin position="1"/>
        <end position="29"/>
    </location>
</feature>
<dbReference type="PANTHER" id="PTHR15141">
    <property type="entry name" value="TRANSCRIPTION ELONGATION FACTOR B POLYPEPTIDE 3"/>
    <property type="match status" value="1"/>
</dbReference>
<feature type="region of interest" description="Disordered" evidence="2">
    <location>
        <begin position="239"/>
        <end position="538"/>
    </location>
</feature>
<feature type="compositionally biased region" description="Low complexity" evidence="2">
    <location>
        <begin position="514"/>
        <end position="538"/>
    </location>
</feature>
<keyword evidence="5" id="KW-1185">Reference proteome</keyword>
<feature type="compositionally biased region" description="Low complexity" evidence="2">
    <location>
        <begin position="476"/>
        <end position="489"/>
    </location>
</feature>
<dbReference type="EMBL" id="OOIP01000004">
    <property type="protein sequence ID" value="SPO36328.1"/>
    <property type="molecule type" value="Genomic_DNA"/>
</dbReference>
<dbReference type="InterPro" id="IPR051870">
    <property type="entry name" value="Elongin-A_domain"/>
</dbReference>
<dbReference type="InterPro" id="IPR010684">
    <property type="entry name" value="RNA_pol_II_trans_fac_SIII_A"/>
</dbReference>
<dbReference type="PROSITE" id="PS50181">
    <property type="entry name" value="FBOX"/>
    <property type="match status" value="1"/>
</dbReference>
<feature type="compositionally biased region" description="Basic and acidic residues" evidence="2">
    <location>
        <begin position="19"/>
        <end position="29"/>
    </location>
</feature>
<evidence type="ECO:0000256" key="1">
    <source>
        <dbReference type="ARBA" id="ARBA00021346"/>
    </source>
</evidence>
<feature type="compositionally biased region" description="Basic and acidic residues" evidence="2">
    <location>
        <begin position="291"/>
        <end position="307"/>
    </location>
</feature>
<name>A0A5C3EVQ6_9BASI</name>
<dbReference type="Pfam" id="PF06881">
    <property type="entry name" value="Elongin_A"/>
    <property type="match status" value="1"/>
</dbReference>
<feature type="compositionally biased region" description="Low complexity" evidence="2">
    <location>
        <begin position="197"/>
        <end position="206"/>
    </location>
</feature>
<dbReference type="AlphaFoldDB" id="A0A5C3EVQ6"/>
<dbReference type="Proteomes" id="UP000323386">
    <property type="component" value="Unassembled WGS sequence"/>
</dbReference>